<keyword evidence="2" id="KW-0805">Transcription regulation</keyword>
<keyword evidence="3" id="KW-0238">DNA-binding</keyword>
<dbReference type="InterPro" id="IPR007219">
    <property type="entry name" value="XnlR_reg_dom"/>
</dbReference>
<dbReference type="Pfam" id="PF04082">
    <property type="entry name" value="Fungal_trans"/>
    <property type="match status" value="1"/>
</dbReference>
<dbReference type="RefSeq" id="XP_031939854.1">
    <property type="nucleotide sequence ID" value="XM_032084953.1"/>
</dbReference>
<evidence type="ECO:0000256" key="5">
    <source>
        <dbReference type="ARBA" id="ARBA00023242"/>
    </source>
</evidence>
<keyword evidence="4" id="KW-0804">Transcription</keyword>
<dbReference type="Gene3D" id="4.10.240.10">
    <property type="entry name" value="Zn(2)-C6 fungal-type DNA-binding domain"/>
    <property type="match status" value="1"/>
</dbReference>
<dbReference type="SMART" id="SM00906">
    <property type="entry name" value="Fungal_trans"/>
    <property type="match status" value="1"/>
</dbReference>
<proteinExistence type="predicted"/>
<keyword evidence="5" id="KW-0539">Nucleus</keyword>
<dbReference type="GO" id="GO:0000981">
    <property type="term" value="F:DNA-binding transcription factor activity, RNA polymerase II-specific"/>
    <property type="evidence" value="ECO:0007669"/>
    <property type="project" value="InterPro"/>
</dbReference>
<gene>
    <name evidence="8" type="ORF">BDV37DRAFT_272837</name>
</gene>
<protein>
    <submittedName>
        <fullName evidence="8">Fungal-specific transcription factor domain-containing protein</fullName>
    </submittedName>
</protein>
<dbReference type="CDD" id="cd12148">
    <property type="entry name" value="fungal_TF_MHR"/>
    <property type="match status" value="1"/>
</dbReference>
<evidence type="ECO:0000313" key="8">
    <source>
        <dbReference type="EMBL" id="KAE8402535.1"/>
    </source>
</evidence>
<dbReference type="GO" id="GO:0003677">
    <property type="term" value="F:DNA binding"/>
    <property type="evidence" value="ECO:0007669"/>
    <property type="project" value="UniProtKB-KW"/>
</dbReference>
<dbReference type="OrthoDB" id="2123952at2759"/>
<feature type="compositionally biased region" description="Polar residues" evidence="6">
    <location>
        <begin position="184"/>
        <end position="195"/>
    </location>
</feature>
<feature type="domain" description="Zn(2)-C6 fungal-type" evidence="7">
    <location>
        <begin position="84"/>
        <end position="114"/>
    </location>
</feature>
<sequence>MTLPIKFAKFSTFAGILLTKVTKADVLSHDIHQNSETRRFNWTVVKLATQVPTFPSKVVFVAEFVPFGTLAIHLPFFLRWHGTACTTCRRKKTKCDGRRPICSPCKAFNLPCAFQDVLRQSSRTSRAYVEELEKRVQDMEMRLQDRTLDASRQESLSENKRNSPVQSSAAAGTSTSANFEPNAIESQSYLTSPSRSPLGEDNAQPSTDSEAIQAPYVINAEGTKMRFFASSGFSMTSPQTLNGLEGEKRSGAWMATSQKTAPRWQLSSWYPRILQGDPGQRAFQQLPPRPITLQLVSEYFGSFNRAIPLFDESTFTRLVDKQFGWSPDESPSWWASLNVVLASAYRERAQRLPDGSEEWQKSMGHIRNALNVIVEFFMRAADLLAVQAMLGLALLFQNTPNPQPLFMFAAAAMRLSQSIGLHRNQTLGLSQSQIEERRRTFWIAFILDAEISHRTGRPPVQDVNDFDTPLPSNKPQDGLGIVNVCGAHLDYFHLLAQFSLIQRRLYDRLYITNVKTKTARDLIRDLNTSEHDLLEWRTSFEKHYDPEMAFSNTSDYHLQHVLRLDLAYHCCYAKLYQLCIHARRSMARAAKDLEDFAALGKEVDDMLVRSLECARSAVQLIKHGSVFGSCFIWGVIYFPAAASMTLLSNLLGSSSHQHSVADLAMTQETINLLSKLSSEEPGTYVDHILEVCTDLKSAAKQAMSRAEQNISQRSMGNISNTQASRNKTGDPVNGLSGLASPGLVAPSSGDADPTGSSTILQNYDMPSVDPTFDLAMNFQWPIAPFWNWDDMVSSTSDGGIDNGRLL</sequence>
<evidence type="ECO:0000313" key="9">
    <source>
        <dbReference type="Proteomes" id="UP000325579"/>
    </source>
</evidence>
<dbReference type="GO" id="GO:0006351">
    <property type="term" value="P:DNA-templated transcription"/>
    <property type="evidence" value="ECO:0007669"/>
    <property type="project" value="InterPro"/>
</dbReference>
<reference evidence="8 9" key="1">
    <citation type="submission" date="2019-04" db="EMBL/GenBank/DDBJ databases">
        <authorList>
            <consortium name="DOE Joint Genome Institute"/>
            <person name="Mondo S."/>
            <person name="Kjaerbolling I."/>
            <person name="Vesth T."/>
            <person name="Frisvad J.C."/>
            <person name="Nybo J.L."/>
            <person name="Theobald S."/>
            <person name="Kildgaard S."/>
            <person name="Isbrandt T."/>
            <person name="Kuo A."/>
            <person name="Sato A."/>
            <person name="Lyhne E.K."/>
            <person name="Kogle M.E."/>
            <person name="Wiebenga A."/>
            <person name="Kun R.S."/>
            <person name="Lubbers R.J."/>
            <person name="Makela M.R."/>
            <person name="Barry K."/>
            <person name="Chovatia M."/>
            <person name="Clum A."/>
            <person name="Daum C."/>
            <person name="Haridas S."/>
            <person name="He G."/>
            <person name="LaButti K."/>
            <person name="Lipzen A."/>
            <person name="Riley R."/>
            <person name="Salamov A."/>
            <person name="Simmons B.A."/>
            <person name="Magnuson J.K."/>
            <person name="Henrissat B."/>
            <person name="Mortensen U.H."/>
            <person name="Larsen T.O."/>
            <person name="Devries R.P."/>
            <person name="Grigoriev I.V."/>
            <person name="Machida M."/>
            <person name="Baker S.E."/>
            <person name="Andersen M.R."/>
            <person name="Cantor M.N."/>
            <person name="Hua S.X."/>
        </authorList>
    </citation>
    <scope>NUCLEOTIDE SEQUENCE [LARGE SCALE GENOMIC DNA]</scope>
    <source>
        <strain evidence="8 9">CBS 119388</strain>
    </source>
</reference>
<dbReference type="PANTHER" id="PTHR46910">
    <property type="entry name" value="TRANSCRIPTION FACTOR PDR1"/>
    <property type="match status" value="1"/>
</dbReference>
<dbReference type="InterPro" id="IPR036864">
    <property type="entry name" value="Zn2-C6_fun-type_DNA-bd_sf"/>
</dbReference>
<evidence type="ECO:0000256" key="3">
    <source>
        <dbReference type="ARBA" id="ARBA00023125"/>
    </source>
</evidence>
<name>A0A5N7D8L8_9EURO</name>
<feature type="compositionally biased region" description="Basic and acidic residues" evidence="6">
    <location>
        <begin position="146"/>
        <end position="161"/>
    </location>
</feature>
<evidence type="ECO:0000256" key="2">
    <source>
        <dbReference type="ARBA" id="ARBA00023015"/>
    </source>
</evidence>
<evidence type="ECO:0000259" key="7">
    <source>
        <dbReference type="PROSITE" id="PS50048"/>
    </source>
</evidence>
<feature type="region of interest" description="Disordered" evidence="6">
    <location>
        <begin position="146"/>
        <end position="211"/>
    </location>
</feature>
<dbReference type="PANTHER" id="PTHR46910:SF25">
    <property type="entry name" value="ABC-TRANSPORTER-REGULATING TRANSCRIPTION FACTOR"/>
    <property type="match status" value="1"/>
</dbReference>
<dbReference type="CDD" id="cd00067">
    <property type="entry name" value="GAL4"/>
    <property type="match status" value="1"/>
</dbReference>
<dbReference type="GO" id="GO:0008270">
    <property type="term" value="F:zinc ion binding"/>
    <property type="evidence" value="ECO:0007669"/>
    <property type="project" value="InterPro"/>
</dbReference>
<dbReference type="PROSITE" id="PS50048">
    <property type="entry name" value="ZN2_CY6_FUNGAL_2"/>
    <property type="match status" value="1"/>
</dbReference>
<feature type="region of interest" description="Disordered" evidence="6">
    <location>
        <begin position="703"/>
        <end position="758"/>
    </location>
</feature>
<feature type="compositionally biased region" description="Low complexity" evidence="6">
    <location>
        <begin position="167"/>
        <end position="177"/>
    </location>
</feature>
<dbReference type="SUPFAM" id="SSF57701">
    <property type="entry name" value="Zn2/Cys6 DNA-binding domain"/>
    <property type="match status" value="1"/>
</dbReference>
<feature type="compositionally biased region" description="Polar residues" evidence="6">
    <location>
        <begin position="706"/>
        <end position="726"/>
    </location>
</feature>
<evidence type="ECO:0000256" key="4">
    <source>
        <dbReference type="ARBA" id="ARBA00023163"/>
    </source>
</evidence>
<organism evidence="8 9">
    <name type="scientific">Aspergillus pseudonomiae</name>
    <dbReference type="NCBI Taxonomy" id="1506151"/>
    <lineage>
        <taxon>Eukaryota</taxon>
        <taxon>Fungi</taxon>
        <taxon>Dikarya</taxon>
        <taxon>Ascomycota</taxon>
        <taxon>Pezizomycotina</taxon>
        <taxon>Eurotiomycetes</taxon>
        <taxon>Eurotiomycetidae</taxon>
        <taxon>Eurotiales</taxon>
        <taxon>Aspergillaceae</taxon>
        <taxon>Aspergillus</taxon>
        <taxon>Aspergillus subgen. Circumdati</taxon>
    </lineage>
</organism>
<evidence type="ECO:0000256" key="1">
    <source>
        <dbReference type="ARBA" id="ARBA00022723"/>
    </source>
</evidence>
<dbReference type="SMART" id="SM00066">
    <property type="entry name" value="GAL4"/>
    <property type="match status" value="1"/>
</dbReference>
<dbReference type="EMBL" id="ML736787">
    <property type="protein sequence ID" value="KAE8402535.1"/>
    <property type="molecule type" value="Genomic_DNA"/>
</dbReference>
<evidence type="ECO:0000256" key="6">
    <source>
        <dbReference type="SAM" id="MobiDB-lite"/>
    </source>
</evidence>
<dbReference type="GO" id="GO:0009893">
    <property type="term" value="P:positive regulation of metabolic process"/>
    <property type="evidence" value="ECO:0007669"/>
    <property type="project" value="UniProtKB-ARBA"/>
</dbReference>
<dbReference type="InterPro" id="IPR001138">
    <property type="entry name" value="Zn2Cys6_DnaBD"/>
</dbReference>
<dbReference type="Pfam" id="PF00172">
    <property type="entry name" value="Zn_clus"/>
    <property type="match status" value="1"/>
</dbReference>
<keyword evidence="9" id="KW-1185">Reference proteome</keyword>
<dbReference type="InterPro" id="IPR050987">
    <property type="entry name" value="AtrR-like"/>
</dbReference>
<dbReference type="PROSITE" id="PS00463">
    <property type="entry name" value="ZN2_CY6_FUNGAL_1"/>
    <property type="match status" value="1"/>
</dbReference>
<accession>A0A5N7D8L8</accession>
<dbReference type="AlphaFoldDB" id="A0A5N7D8L8"/>
<keyword evidence="1" id="KW-0479">Metal-binding</keyword>
<dbReference type="Proteomes" id="UP000325579">
    <property type="component" value="Unassembled WGS sequence"/>
</dbReference>
<dbReference type="GeneID" id="43669644"/>